<proteinExistence type="predicted"/>
<dbReference type="EMBL" id="JAODUO010000414">
    <property type="protein sequence ID" value="KAK2181038.1"/>
    <property type="molecule type" value="Genomic_DNA"/>
</dbReference>
<sequence>MQQSRLTVKPAVRNLLTLLERIDESIWSTSVEYVARVRLDIMLCPVGRGNLAQWTTRLAVIASCLVGVWSKADTVNEEGRLLSDLVKHYNRHARPISNVFSSINVSISFYITKILGLVSETARAFSNGTHGGRTVSVYECKRRTVNVREYRLAEQVFCDWEVQ</sequence>
<dbReference type="InterPro" id="IPR036734">
    <property type="entry name" value="Neur_chan_lig-bd_sf"/>
</dbReference>
<accession>A0AAD9L0E0</accession>
<organism evidence="1 2">
    <name type="scientific">Ridgeia piscesae</name>
    <name type="common">Tubeworm</name>
    <dbReference type="NCBI Taxonomy" id="27915"/>
    <lineage>
        <taxon>Eukaryota</taxon>
        <taxon>Metazoa</taxon>
        <taxon>Spiralia</taxon>
        <taxon>Lophotrochozoa</taxon>
        <taxon>Annelida</taxon>
        <taxon>Polychaeta</taxon>
        <taxon>Sedentaria</taxon>
        <taxon>Canalipalpata</taxon>
        <taxon>Sabellida</taxon>
        <taxon>Siboglinidae</taxon>
        <taxon>Ridgeia</taxon>
    </lineage>
</organism>
<reference evidence="1" key="1">
    <citation type="journal article" date="2023" name="Mol. Biol. Evol.">
        <title>Third-Generation Sequencing Reveals the Adaptive Role of the Epigenome in Three Deep-Sea Polychaetes.</title>
        <authorList>
            <person name="Perez M."/>
            <person name="Aroh O."/>
            <person name="Sun Y."/>
            <person name="Lan Y."/>
            <person name="Juniper S.K."/>
            <person name="Young C.R."/>
            <person name="Angers B."/>
            <person name="Qian P.Y."/>
        </authorList>
    </citation>
    <scope>NUCLEOTIDE SEQUENCE</scope>
    <source>
        <strain evidence="1">R07B-5</strain>
    </source>
</reference>
<dbReference type="Proteomes" id="UP001209878">
    <property type="component" value="Unassembled WGS sequence"/>
</dbReference>
<dbReference type="Gene3D" id="2.70.170.10">
    <property type="entry name" value="Neurotransmitter-gated ion-channel ligand-binding domain"/>
    <property type="match status" value="1"/>
</dbReference>
<gene>
    <name evidence="1" type="ORF">NP493_414g02009</name>
</gene>
<dbReference type="AlphaFoldDB" id="A0AAD9L0E0"/>
<dbReference type="GO" id="GO:0005230">
    <property type="term" value="F:extracellular ligand-gated monoatomic ion channel activity"/>
    <property type="evidence" value="ECO:0007669"/>
    <property type="project" value="InterPro"/>
</dbReference>
<protein>
    <recommendedName>
        <fullName evidence="3">Neurotransmitter-gated ion-channel ligand-binding domain-containing protein</fullName>
    </recommendedName>
</protein>
<dbReference type="SUPFAM" id="SSF63712">
    <property type="entry name" value="Nicotinic receptor ligand binding domain-like"/>
    <property type="match status" value="1"/>
</dbReference>
<name>A0AAD9L0E0_RIDPI</name>
<evidence type="ECO:0000313" key="2">
    <source>
        <dbReference type="Proteomes" id="UP001209878"/>
    </source>
</evidence>
<comment type="caution">
    <text evidence="1">The sequence shown here is derived from an EMBL/GenBank/DDBJ whole genome shotgun (WGS) entry which is preliminary data.</text>
</comment>
<dbReference type="GO" id="GO:0016020">
    <property type="term" value="C:membrane"/>
    <property type="evidence" value="ECO:0007669"/>
    <property type="project" value="InterPro"/>
</dbReference>
<keyword evidence="2" id="KW-1185">Reference proteome</keyword>
<evidence type="ECO:0008006" key="3">
    <source>
        <dbReference type="Google" id="ProtNLM"/>
    </source>
</evidence>
<evidence type="ECO:0000313" key="1">
    <source>
        <dbReference type="EMBL" id="KAK2181038.1"/>
    </source>
</evidence>